<evidence type="ECO:0000313" key="1">
    <source>
        <dbReference type="EMBL" id="KAJ9595395.1"/>
    </source>
</evidence>
<reference evidence="1" key="1">
    <citation type="journal article" date="2023" name="IScience">
        <title>Live-bearing cockroach genome reveals convergent evolutionary mechanisms linked to viviparity in insects and beyond.</title>
        <authorList>
            <person name="Fouks B."/>
            <person name="Harrison M.C."/>
            <person name="Mikhailova A.A."/>
            <person name="Marchal E."/>
            <person name="English S."/>
            <person name="Carruthers M."/>
            <person name="Jennings E.C."/>
            <person name="Chiamaka E.L."/>
            <person name="Frigard R.A."/>
            <person name="Pippel M."/>
            <person name="Attardo G.M."/>
            <person name="Benoit J.B."/>
            <person name="Bornberg-Bauer E."/>
            <person name="Tobe S.S."/>
        </authorList>
    </citation>
    <scope>NUCLEOTIDE SEQUENCE</scope>
    <source>
        <strain evidence="1">Stay&amp;Tobe</strain>
    </source>
</reference>
<gene>
    <name evidence="1" type="ORF">L9F63_013419</name>
</gene>
<reference evidence="1" key="2">
    <citation type="submission" date="2023-05" db="EMBL/GenBank/DDBJ databases">
        <authorList>
            <person name="Fouks B."/>
        </authorList>
    </citation>
    <scope>NUCLEOTIDE SEQUENCE</scope>
    <source>
        <strain evidence="1">Stay&amp;Tobe</strain>
        <tissue evidence="1">Testes</tissue>
    </source>
</reference>
<name>A0AAD8AB34_DIPPU</name>
<evidence type="ECO:0000313" key="2">
    <source>
        <dbReference type="Proteomes" id="UP001233999"/>
    </source>
</evidence>
<accession>A0AAD8AB34</accession>
<organism evidence="1 2">
    <name type="scientific">Diploptera punctata</name>
    <name type="common">Pacific beetle cockroach</name>
    <dbReference type="NCBI Taxonomy" id="6984"/>
    <lineage>
        <taxon>Eukaryota</taxon>
        <taxon>Metazoa</taxon>
        <taxon>Ecdysozoa</taxon>
        <taxon>Arthropoda</taxon>
        <taxon>Hexapoda</taxon>
        <taxon>Insecta</taxon>
        <taxon>Pterygota</taxon>
        <taxon>Neoptera</taxon>
        <taxon>Polyneoptera</taxon>
        <taxon>Dictyoptera</taxon>
        <taxon>Blattodea</taxon>
        <taxon>Blaberoidea</taxon>
        <taxon>Blaberidae</taxon>
        <taxon>Diplopterinae</taxon>
        <taxon>Diploptera</taxon>
    </lineage>
</organism>
<sequence length="92" mass="10469">MLELSSDYTHIKARHTICIRNTNKLPSSLELTPLYTSQLPFNPSKVKDLQKLSKYLQSAGNRDFYLHLSTVADDSVQDEHIDNDDNSSGEEE</sequence>
<dbReference type="AlphaFoldDB" id="A0AAD8AB34"/>
<comment type="caution">
    <text evidence="1">The sequence shown here is derived from an EMBL/GenBank/DDBJ whole genome shotgun (WGS) entry which is preliminary data.</text>
</comment>
<dbReference type="EMBL" id="JASPKZ010002342">
    <property type="protein sequence ID" value="KAJ9595395.1"/>
    <property type="molecule type" value="Genomic_DNA"/>
</dbReference>
<proteinExistence type="predicted"/>
<protein>
    <submittedName>
        <fullName evidence="1">Uncharacterized protein</fullName>
    </submittedName>
</protein>
<keyword evidence="2" id="KW-1185">Reference proteome</keyword>
<dbReference type="Proteomes" id="UP001233999">
    <property type="component" value="Unassembled WGS sequence"/>
</dbReference>